<keyword evidence="3" id="KW-1185">Reference proteome</keyword>
<evidence type="ECO:0000256" key="1">
    <source>
        <dbReference type="SAM" id="Phobius"/>
    </source>
</evidence>
<gene>
    <name evidence="2" type="ORF">Tco_0976047</name>
</gene>
<keyword evidence="1" id="KW-0472">Membrane</keyword>
<name>A0ABQ5EG55_9ASTR</name>
<sequence>MPIVRAGHHDTKFYPHQPGYQTLESGSPRLLCLVVGGIVVWIVAGNYWVVVEKSGYIAFVVEVAIVEMQFVDRD</sequence>
<proteinExistence type="predicted"/>
<evidence type="ECO:0000313" key="2">
    <source>
        <dbReference type="EMBL" id="GJT49890.1"/>
    </source>
</evidence>
<keyword evidence="1" id="KW-0812">Transmembrane</keyword>
<evidence type="ECO:0000313" key="3">
    <source>
        <dbReference type="Proteomes" id="UP001151760"/>
    </source>
</evidence>
<reference evidence="2" key="1">
    <citation type="journal article" date="2022" name="Int. J. Mol. Sci.">
        <title>Draft Genome of Tanacetum Coccineum: Genomic Comparison of Closely Related Tanacetum-Family Plants.</title>
        <authorList>
            <person name="Yamashiro T."/>
            <person name="Shiraishi A."/>
            <person name="Nakayama K."/>
            <person name="Satake H."/>
        </authorList>
    </citation>
    <scope>NUCLEOTIDE SEQUENCE</scope>
</reference>
<reference evidence="2" key="2">
    <citation type="submission" date="2022-01" db="EMBL/GenBank/DDBJ databases">
        <authorList>
            <person name="Yamashiro T."/>
            <person name="Shiraishi A."/>
            <person name="Satake H."/>
            <person name="Nakayama K."/>
        </authorList>
    </citation>
    <scope>NUCLEOTIDE SEQUENCE</scope>
</reference>
<comment type="caution">
    <text evidence="2">The sequence shown here is derived from an EMBL/GenBank/DDBJ whole genome shotgun (WGS) entry which is preliminary data.</text>
</comment>
<protein>
    <submittedName>
        <fullName evidence="2">Uncharacterized protein</fullName>
    </submittedName>
</protein>
<dbReference type="Proteomes" id="UP001151760">
    <property type="component" value="Unassembled WGS sequence"/>
</dbReference>
<accession>A0ABQ5EG55</accession>
<keyword evidence="1" id="KW-1133">Transmembrane helix</keyword>
<dbReference type="EMBL" id="BQNB010016275">
    <property type="protein sequence ID" value="GJT49890.1"/>
    <property type="molecule type" value="Genomic_DNA"/>
</dbReference>
<organism evidence="2 3">
    <name type="scientific">Tanacetum coccineum</name>
    <dbReference type="NCBI Taxonomy" id="301880"/>
    <lineage>
        <taxon>Eukaryota</taxon>
        <taxon>Viridiplantae</taxon>
        <taxon>Streptophyta</taxon>
        <taxon>Embryophyta</taxon>
        <taxon>Tracheophyta</taxon>
        <taxon>Spermatophyta</taxon>
        <taxon>Magnoliopsida</taxon>
        <taxon>eudicotyledons</taxon>
        <taxon>Gunneridae</taxon>
        <taxon>Pentapetalae</taxon>
        <taxon>asterids</taxon>
        <taxon>campanulids</taxon>
        <taxon>Asterales</taxon>
        <taxon>Asteraceae</taxon>
        <taxon>Asteroideae</taxon>
        <taxon>Anthemideae</taxon>
        <taxon>Anthemidinae</taxon>
        <taxon>Tanacetum</taxon>
    </lineage>
</organism>
<feature type="transmembrane region" description="Helical" evidence="1">
    <location>
        <begin position="30"/>
        <end position="49"/>
    </location>
</feature>